<dbReference type="Gramene" id="ESW12153">
    <property type="protein sequence ID" value="ESW12153"/>
    <property type="gene ID" value="PHAVU_008G088800g"/>
</dbReference>
<proteinExistence type="inferred from homology"/>
<dbReference type="EMBL" id="CM002295">
    <property type="protein sequence ID" value="ESW12152.1"/>
    <property type="molecule type" value="Genomic_DNA"/>
</dbReference>
<dbReference type="Proteomes" id="UP000000226">
    <property type="component" value="Chromosome 8"/>
</dbReference>
<dbReference type="SMR" id="V7B5N6"/>
<reference evidence="2" key="1">
    <citation type="submission" date="2013-04" db="EMBL/GenBank/DDBJ databases">
        <authorList>
            <person name="Schmutz J."/>
            <person name="McClean P."/>
            <person name="Shu S."/>
            <person name="Cregan P."/>
            <person name="Rokhsar D."/>
            <person name="Jackson S."/>
        </authorList>
    </citation>
    <scope>NUCLEOTIDE SEQUENCE</scope>
</reference>
<dbReference type="OMA" id="NQRESAC"/>
<dbReference type="SUPFAM" id="SSF54518">
    <property type="entry name" value="Tubby C-terminal domain-like"/>
    <property type="match status" value="1"/>
</dbReference>
<dbReference type="STRING" id="3885.V7B5N6"/>
<accession>V7B5N6</accession>
<dbReference type="InterPro" id="IPR038595">
    <property type="entry name" value="LOR_sf"/>
</dbReference>
<dbReference type="PANTHER" id="PTHR31087:SF58">
    <property type="entry name" value="OS07G0230700 PROTEIN"/>
    <property type="match status" value="1"/>
</dbReference>
<dbReference type="InterPro" id="IPR007612">
    <property type="entry name" value="LOR"/>
</dbReference>
<reference evidence="3" key="2">
    <citation type="journal article" date="2014" name="Nat. Genet.">
        <title>A reference genome for common bean and genome-wide analysis of dual domestications.</title>
        <authorList>
            <person name="Schmutz J."/>
            <person name="McClean P.E."/>
            <person name="Mamidi S."/>
            <person name="Wu G.A."/>
            <person name="Cannon S.B."/>
            <person name="Grimwood J."/>
            <person name="Jenkins J."/>
            <person name="Shu S."/>
            <person name="Song Q."/>
            <person name="Chavarro C."/>
            <person name="Torres-Torres M."/>
            <person name="Geffroy V."/>
            <person name="Moghaddam S.M."/>
            <person name="Gao D."/>
            <person name="Abernathy B."/>
            <person name="Barry K."/>
            <person name="Blair M."/>
            <person name="Brick M.A."/>
            <person name="Chovatia M."/>
            <person name="Gepts P."/>
            <person name="Goodstein D.M."/>
            <person name="Gonzales M."/>
            <person name="Hellsten U."/>
            <person name="Hyten D.L."/>
            <person name="Jia G."/>
            <person name="Kelly J.D."/>
            <person name="Kudrna D."/>
            <person name="Lee R."/>
            <person name="Richard M.M."/>
            <person name="Miklas P.N."/>
            <person name="Osorno J.M."/>
            <person name="Rodrigues J."/>
            <person name="Thareau V."/>
            <person name="Urrea C.A."/>
            <person name="Wang M."/>
            <person name="Yu Y."/>
            <person name="Zhang M."/>
            <person name="Wing R.A."/>
            <person name="Cregan P.B."/>
            <person name="Rokhsar D.S."/>
            <person name="Jackson S.A."/>
        </authorList>
    </citation>
    <scope>NUCLEOTIDE SEQUENCE [LARGE SCALE GENOMIC DNA]</scope>
    <source>
        <strain evidence="3">cv. G19833</strain>
    </source>
</reference>
<name>V7B5N6_PHAVU</name>
<evidence type="ECO:0000313" key="3">
    <source>
        <dbReference type="Proteomes" id="UP000000226"/>
    </source>
</evidence>
<organism evidence="2 3">
    <name type="scientific">Phaseolus vulgaris</name>
    <name type="common">Kidney bean</name>
    <name type="synonym">French bean</name>
    <dbReference type="NCBI Taxonomy" id="3885"/>
    <lineage>
        <taxon>Eukaryota</taxon>
        <taxon>Viridiplantae</taxon>
        <taxon>Streptophyta</taxon>
        <taxon>Embryophyta</taxon>
        <taxon>Tracheophyta</taxon>
        <taxon>Spermatophyta</taxon>
        <taxon>Magnoliopsida</taxon>
        <taxon>eudicotyledons</taxon>
        <taxon>Gunneridae</taxon>
        <taxon>Pentapetalae</taxon>
        <taxon>rosids</taxon>
        <taxon>fabids</taxon>
        <taxon>Fabales</taxon>
        <taxon>Fabaceae</taxon>
        <taxon>Papilionoideae</taxon>
        <taxon>50 kb inversion clade</taxon>
        <taxon>NPAAA clade</taxon>
        <taxon>indigoferoid/millettioid clade</taxon>
        <taxon>Phaseoleae</taxon>
        <taxon>Phaseolus</taxon>
    </lineage>
</organism>
<dbReference type="InterPro" id="IPR025659">
    <property type="entry name" value="Tubby-like_C"/>
</dbReference>
<comment type="similarity">
    <text evidence="1">Belongs to the LOR family.</text>
</comment>
<dbReference type="Pfam" id="PF04525">
    <property type="entry name" value="LOR"/>
    <property type="match status" value="1"/>
</dbReference>
<dbReference type="PANTHER" id="PTHR31087">
    <property type="match status" value="1"/>
</dbReference>
<dbReference type="EMBL" id="CM002295">
    <property type="protein sequence ID" value="ESW12153.1"/>
    <property type="molecule type" value="Genomic_DNA"/>
</dbReference>
<gene>
    <name evidence="2" type="ORF">PHAVU_008G088800g</name>
</gene>
<dbReference type="OrthoDB" id="1416252at2759"/>
<dbReference type="Gramene" id="ESW12152">
    <property type="protein sequence ID" value="ESW12152"/>
    <property type="gene ID" value="PHAVU_008G088800g"/>
</dbReference>
<evidence type="ECO:0000313" key="2">
    <source>
        <dbReference type="EMBL" id="ESW12153.1"/>
    </source>
</evidence>
<evidence type="ECO:0000256" key="1">
    <source>
        <dbReference type="ARBA" id="ARBA00005437"/>
    </source>
</evidence>
<keyword evidence="3" id="KW-1185">Reference proteome</keyword>
<feature type="non-terminal residue" evidence="2">
    <location>
        <position position="1"/>
    </location>
</feature>
<protein>
    <submittedName>
        <fullName evidence="2">Uncharacterized protein</fullName>
    </submittedName>
</protein>
<dbReference type="AlphaFoldDB" id="V7B5N6"/>
<sequence>TVWFHKTPSSPTLQWQIKSSYCAPHSVTLQINTEEGATYNEKDDRLFYTDNSFFTIHNRRVLYDDEENPIVTLYSKTVSLHGKCKVFRGASTHSSELLFSVEKIKKSPGITKLNVFLAANNQEKKKKK</sequence>
<dbReference type="Gene3D" id="2.40.160.200">
    <property type="entry name" value="LURP1-related"/>
    <property type="match status" value="1"/>
</dbReference>